<comment type="caution">
    <text evidence="7">The sequence shown here is derived from an EMBL/GenBank/DDBJ whole genome shotgun (WGS) entry which is preliminary data.</text>
</comment>
<dbReference type="InterPro" id="IPR047200">
    <property type="entry name" value="MFS_YcaD-like"/>
</dbReference>
<feature type="transmembrane region" description="Helical" evidence="5">
    <location>
        <begin position="235"/>
        <end position="257"/>
    </location>
</feature>
<dbReference type="PROSITE" id="PS50850">
    <property type="entry name" value="MFS"/>
    <property type="match status" value="1"/>
</dbReference>
<feature type="transmembrane region" description="Helical" evidence="5">
    <location>
        <begin position="323"/>
        <end position="348"/>
    </location>
</feature>
<accession>A0A2A4CSU8</accession>
<dbReference type="InterPro" id="IPR011701">
    <property type="entry name" value="MFS"/>
</dbReference>
<evidence type="ECO:0000259" key="6">
    <source>
        <dbReference type="PROSITE" id="PS50850"/>
    </source>
</evidence>
<gene>
    <name evidence="7" type="ORF">CLN94_03970</name>
</gene>
<dbReference type="RefSeq" id="WP_096431339.1">
    <property type="nucleotide sequence ID" value="NZ_NTJD01000002.1"/>
</dbReference>
<dbReference type="CDD" id="cd17477">
    <property type="entry name" value="MFS_YcaD_like"/>
    <property type="match status" value="1"/>
</dbReference>
<evidence type="ECO:0000256" key="2">
    <source>
        <dbReference type="ARBA" id="ARBA00022692"/>
    </source>
</evidence>
<dbReference type="InterPro" id="IPR005828">
    <property type="entry name" value="MFS_sugar_transport-like"/>
</dbReference>
<dbReference type="AlphaFoldDB" id="A0A2A4CSU8"/>
<keyword evidence="2 5" id="KW-0812">Transmembrane</keyword>
<reference evidence="7 8" key="1">
    <citation type="submission" date="2017-09" db="EMBL/GenBank/DDBJ databases">
        <title>A multilocus sequence analysis scheme for characterization of bacteria in the genus Thioclava.</title>
        <authorList>
            <person name="Liu Y."/>
            <person name="Shao Z."/>
        </authorList>
    </citation>
    <scope>NUCLEOTIDE SEQUENCE [LARGE SCALE GENOMIC DNA]</scope>
    <source>
        <strain evidence="7 8">CAU 1312</strain>
    </source>
</reference>
<evidence type="ECO:0000256" key="4">
    <source>
        <dbReference type="ARBA" id="ARBA00023136"/>
    </source>
</evidence>
<dbReference type="GO" id="GO:0022857">
    <property type="term" value="F:transmembrane transporter activity"/>
    <property type="evidence" value="ECO:0007669"/>
    <property type="project" value="InterPro"/>
</dbReference>
<evidence type="ECO:0000256" key="1">
    <source>
        <dbReference type="ARBA" id="ARBA00004370"/>
    </source>
</evidence>
<name>A0A2A4CSU8_9RHOB</name>
<dbReference type="Pfam" id="PF00083">
    <property type="entry name" value="Sugar_tr"/>
    <property type="match status" value="1"/>
</dbReference>
<dbReference type="GO" id="GO:0005886">
    <property type="term" value="C:plasma membrane"/>
    <property type="evidence" value="ECO:0007669"/>
    <property type="project" value="TreeGrafter"/>
</dbReference>
<sequence>MIDVLKQSWALLLGILLLMVGNGMQGTLLGIRGEIEGIDTFHMSLVMSAYFAGFLFGSRMVPGMIARVGHVRVFAALGSLISAVLILYAAAPNWYAWTALRLLIGFCFSGVYITAESWLNASSTNATRGRALSAYMIMQMVGITAAQFLLNVGDPAGWFLFVIPSVLVSIAFTPILLSASPAPRFDTIERMSFARLFRASPLGCVGIFLMGGIFSALFAMASVWGTSVGLGVREISSFVAAIYIGGLVAQYPIGWLSDRMDRRVLILALSALGAVAMFAVVALDPPFGVILFAGALMGGVANPLYSLLLAYTNDFLELSDMPAASAGLMFINGVGAVTGPILTGWLMGATGSNGFFLFLGVLSAGLAGYAGWRMTRRPSVPPEETGAFAVLSPAATTLAVELALEAAQEDTPEPSAP</sequence>
<dbReference type="Proteomes" id="UP000243507">
    <property type="component" value="Unassembled WGS sequence"/>
</dbReference>
<dbReference type="Pfam" id="PF07690">
    <property type="entry name" value="MFS_1"/>
    <property type="match status" value="1"/>
</dbReference>
<feature type="transmembrane region" description="Helical" evidence="5">
    <location>
        <begin position="40"/>
        <end position="61"/>
    </location>
</feature>
<organism evidence="7 8">
    <name type="scientific">Pseudothioclava arenosa</name>
    <dbReference type="NCBI Taxonomy" id="1795308"/>
    <lineage>
        <taxon>Bacteria</taxon>
        <taxon>Pseudomonadati</taxon>
        <taxon>Pseudomonadota</taxon>
        <taxon>Alphaproteobacteria</taxon>
        <taxon>Rhodobacterales</taxon>
        <taxon>Paracoccaceae</taxon>
        <taxon>Pseudothioclava</taxon>
    </lineage>
</organism>
<feature type="domain" description="Major facilitator superfamily (MFS) profile" evidence="6">
    <location>
        <begin position="7"/>
        <end position="377"/>
    </location>
</feature>
<keyword evidence="3 5" id="KW-1133">Transmembrane helix</keyword>
<keyword evidence="8" id="KW-1185">Reference proteome</keyword>
<feature type="transmembrane region" description="Helical" evidence="5">
    <location>
        <begin position="264"/>
        <end position="283"/>
    </location>
</feature>
<evidence type="ECO:0000313" key="8">
    <source>
        <dbReference type="Proteomes" id="UP000243507"/>
    </source>
</evidence>
<keyword evidence="4 5" id="KW-0472">Membrane</keyword>
<feature type="transmembrane region" description="Helical" evidence="5">
    <location>
        <begin position="200"/>
        <end position="223"/>
    </location>
</feature>
<dbReference type="EMBL" id="NTJD01000002">
    <property type="protein sequence ID" value="PCD77665.1"/>
    <property type="molecule type" value="Genomic_DNA"/>
</dbReference>
<dbReference type="PANTHER" id="PTHR23521:SF3">
    <property type="entry name" value="MFS TRANSPORTER"/>
    <property type="match status" value="1"/>
</dbReference>
<feature type="transmembrane region" description="Helical" evidence="5">
    <location>
        <begin position="131"/>
        <end position="150"/>
    </location>
</feature>
<dbReference type="OrthoDB" id="9810614at2"/>
<dbReference type="Gene3D" id="1.20.1250.20">
    <property type="entry name" value="MFS general substrate transporter like domains"/>
    <property type="match status" value="2"/>
</dbReference>
<proteinExistence type="predicted"/>
<feature type="transmembrane region" description="Helical" evidence="5">
    <location>
        <begin position="156"/>
        <end position="179"/>
    </location>
</feature>
<protein>
    <submittedName>
        <fullName evidence="7">MFS transporter</fullName>
    </submittedName>
</protein>
<feature type="transmembrane region" description="Helical" evidence="5">
    <location>
        <begin position="289"/>
        <end position="311"/>
    </location>
</feature>
<feature type="transmembrane region" description="Helical" evidence="5">
    <location>
        <begin position="354"/>
        <end position="372"/>
    </location>
</feature>
<dbReference type="InterPro" id="IPR036259">
    <property type="entry name" value="MFS_trans_sf"/>
</dbReference>
<comment type="subcellular location">
    <subcellularLocation>
        <location evidence="1">Membrane</location>
    </subcellularLocation>
</comment>
<dbReference type="InterPro" id="IPR020846">
    <property type="entry name" value="MFS_dom"/>
</dbReference>
<evidence type="ECO:0000256" key="5">
    <source>
        <dbReference type="SAM" id="Phobius"/>
    </source>
</evidence>
<feature type="transmembrane region" description="Helical" evidence="5">
    <location>
        <begin position="97"/>
        <end position="119"/>
    </location>
</feature>
<evidence type="ECO:0000313" key="7">
    <source>
        <dbReference type="EMBL" id="PCD77665.1"/>
    </source>
</evidence>
<feature type="transmembrane region" description="Helical" evidence="5">
    <location>
        <begin position="73"/>
        <end position="91"/>
    </location>
</feature>
<evidence type="ECO:0000256" key="3">
    <source>
        <dbReference type="ARBA" id="ARBA00022989"/>
    </source>
</evidence>
<dbReference type="SUPFAM" id="SSF103473">
    <property type="entry name" value="MFS general substrate transporter"/>
    <property type="match status" value="1"/>
</dbReference>
<dbReference type="PANTHER" id="PTHR23521">
    <property type="entry name" value="TRANSPORTER MFS SUPERFAMILY"/>
    <property type="match status" value="1"/>
</dbReference>